<accession>A0A3S0P2T5</accession>
<comment type="caution">
    <text evidence="2">The sequence shown here is derived from an EMBL/GenBank/DDBJ whole genome shotgun (WGS) entry which is preliminary data.</text>
</comment>
<evidence type="ECO:0000313" key="2">
    <source>
        <dbReference type="EMBL" id="RUL49598.1"/>
    </source>
</evidence>
<dbReference type="InterPro" id="IPR034660">
    <property type="entry name" value="DinB/YfiT-like"/>
</dbReference>
<proteinExistence type="predicted"/>
<name>A0A3S0P2T5_9BACI</name>
<sequence>MENNSKIREAIWESVNGLTDDQLNQVLEEGVWSIVQVLEHLYLMEQLVVDGIQKKLKEGEDKIVKLRPIHRTVDRSIKVQAPQSLVPTNNFQTIEQLKNKLSQSRKSLLTLLDSVNEEVLAKKAMHHPVFGELSLVQWISFVGFHEQRHLSQIEEIKELLK</sequence>
<keyword evidence="3" id="KW-1185">Reference proteome</keyword>
<organism evidence="2 3">
    <name type="scientific">Lysinibacillus antri</name>
    <dbReference type="NCBI Taxonomy" id="2498145"/>
    <lineage>
        <taxon>Bacteria</taxon>
        <taxon>Bacillati</taxon>
        <taxon>Bacillota</taxon>
        <taxon>Bacilli</taxon>
        <taxon>Bacillales</taxon>
        <taxon>Bacillaceae</taxon>
        <taxon>Lysinibacillus</taxon>
    </lineage>
</organism>
<protein>
    <submittedName>
        <fullName evidence="2">DinB family protein</fullName>
    </submittedName>
</protein>
<evidence type="ECO:0000259" key="1">
    <source>
        <dbReference type="Pfam" id="PF12867"/>
    </source>
</evidence>
<reference evidence="2 3" key="1">
    <citation type="submission" date="2018-12" db="EMBL/GenBank/DDBJ databases">
        <title>Lysinibacillus antri sp. nov., isolated from a cave soil.</title>
        <authorList>
            <person name="Narsing Rao M.P."/>
            <person name="Zhang H."/>
            <person name="Dong Z.-Y."/>
            <person name="Niu X.-K."/>
            <person name="Zhang K."/>
            <person name="Fang B.-Z."/>
            <person name="Kang Y.-Q."/>
            <person name="Xiao M."/>
            <person name="Li W.-J."/>
        </authorList>
    </citation>
    <scope>NUCLEOTIDE SEQUENCE [LARGE SCALE GENOMIC DNA]</scope>
    <source>
        <strain evidence="2 3">SYSU K30002</strain>
    </source>
</reference>
<dbReference type="Pfam" id="PF12867">
    <property type="entry name" value="DinB_2"/>
    <property type="match status" value="1"/>
</dbReference>
<dbReference type="Gene3D" id="1.20.120.450">
    <property type="entry name" value="dinb family like domain"/>
    <property type="match status" value="1"/>
</dbReference>
<dbReference type="SUPFAM" id="SSF109854">
    <property type="entry name" value="DinB/YfiT-like putative metalloenzymes"/>
    <property type="match status" value="1"/>
</dbReference>
<feature type="domain" description="DinB-like" evidence="1">
    <location>
        <begin position="7"/>
        <end position="153"/>
    </location>
</feature>
<dbReference type="EMBL" id="RYYR01000024">
    <property type="protein sequence ID" value="RUL49598.1"/>
    <property type="molecule type" value="Genomic_DNA"/>
</dbReference>
<gene>
    <name evidence="2" type="ORF">EK386_15015</name>
</gene>
<dbReference type="Proteomes" id="UP000287910">
    <property type="component" value="Unassembled WGS sequence"/>
</dbReference>
<dbReference type="RefSeq" id="WP_126660000.1">
    <property type="nucleotide sequence ID" value="NZ_RYYR01000024.1"/>
</dbReference>
<dbReference type="AlphaFoldDB" id="A0A3S0P2T5"/>
<dbReference type="InterPro" id="IPR024775">
    <property type="entry name" value="DinB-like"/>
</dbReference>
<evidence type="ECO:0000313" key="3">
    <source>
        <dbReference type="Proteomes" id="UP000287910"/>
    </source>
</evidence>